<proteinExistence type="predicted"/>
<dbReference type="PANTHER" id="PTHR40980:SF4">
    <property type="entry name" value="TONB-DEPENDENT RECEPTOR-LIKE BETA-BARREL DOMAIN-CONTAINING PROTEIN"/>
    <property type="match status" value="1"/>
</dbReference>
<dbReference type="STRING" id="192903.SAMN04488513_10799"/>
<evidence type="ECO:0000256" key="1">
    <source>
        <dbReference type="ARBA" id="ARBA00004442"/>
    </source>
</evidence>
<accession>A0A1M6LBU4</accession>
<dbReference type="Proteomes" id="UP000184543">
    <property type="component" value="Unassembled WGS sequence"/>
</dbReference>
<gene>
    <name evidence="7" type="ORF">SAMN04488513_10799</name>
</gene>
<dbReference type="OrthoDB" id="8764943at2"/>
<evidence type="ECO:0000256" key="3">
    <source>
        <dbReference type="ARBA" id="ARBA00023237"/>
    </source>
</evidence>
<feature type="domain" description="TonB-dependent receptor plug" evidence="5">
    <location>
        <begin position="148"/>
        <end position="226"/>
    </location>
</feature>
<evidence type="ECO:0000259" key="5">
    <source>
        <dbReference type="Pfam" id="PF07715"/>
    </source>
</evidence>
<dbReference type="SUPFAM" id="SSF56935">
    <property type="entry name" value="Porins"/>
    <property type="match status" value="1"/>
</dbReference>
<dbReference type="GO" id="GO:0009279">
    <property type="term" value="C:cell outer membrane"/>
    <property type="evidence" value="ECO:0007669"/>
    <property type="project" value="UniProtKB-SubCell"/>
</dbReference>
<evidence type="ECO:0000256" key="2">
    <source>
        <dbReference type="ARBA" id="ARBA00023136"/>
    </source>
</evidence>
<keyword evidence="3" id="KW-0998">Cell outer membrane</keyword>
<dbReference type="Pfam" id="PF13715">
    <property type="entry name" value="CarbopepD_reg_2"/>
    <property type="match status" value="1"/>
</dbReference>
<dbReference type="PANTHER" id="PTHR40980">
    <property type="entry name" value="PLUG DOMAIN-CONTAINING PROTEIN"/>
    <property type="match status" value="1"/>
</dbReference>
<dbReference type="InterPro" id="IPR012910">
    <property type="entry name" value="Plug_dom"/>
</dbReference>
<evidence type="ECO:0000259" key="6">
    <source>
        <dbReference type="Pfam" id="PF14905"/>
    </source>
</evidence>
<sequence>MKKLFLLALTIITTNTFSQRPQGKAKESIKISGTVIDKETGTPLEYATLVLQSIQDPSKISGGITDIDGKFNVEVPGGQYNASIEYIGYKTYKLPQTSFDRSTDIGTVYLEIAAAELEGVEVVGEKTTVEVRLDKRIYNIGKDITTSGATISDALNNVPSVDVDVEGAISLRGNENVRILINGKPSALAGFGSTDALQQLPADAIEKVEVITSPSARYDAEGTAGILNIVLKREKTLGLNGSVNTYIGYPANSGLTANINMRTDKFNIFNTTGVRYRDSPGSAYFDNTYSSGSYDRIIEDRIYNRLDKSLNTNLGIQYFINDQSSITASAFYRLSKDEDLTENTNERYNLNQLADNTFREESEVEDDNDYQVALNYENNLDDDGQKLTVDFQYSKSDETKPSIIEERQTLPSDQLIALENIYENEVENEYLIQADYVLPMGESQFEIGYRGNLEENITDYRLDSLDQSTGLFNTNKDLTNKFTYDENVHALYSQYGNKFGNFSFLLGLRLENTQLKGQLESEYDASELEEDLGVAVDANFDKNYLGLFPTVNLIYELDEEGMQSISLGYNRRINRPRGFYINPFPSRSSRTNIFQGNPDLNPAFSNTFDLGYLKRWDKLTLTSSIYYQRETDSFERVQQSTGQTTTDGIDIIRTLPINLSTENRYGAEAGILYNPAKWLRLNSSVNVFKFDKEGVYDGVDYGADNTSWFGRFSSKVSLPKKIEWQTNAFYRGPSQNSQTESDGLFRIDLAFSKDIMKDNGTVSLNVSDLLNSFKRESYTETDFFTSRSEFQWRKRSFRLSFVYRFNQPKERNGNGRGGNDDGGDEDMEG</sequence>
<reference evidence="8" key="1">
    <citation type="submission" date="2016-11" db="EMBL/GenBank/DDBJ databases">
        <authorList>
            <person name="Varghese N."/>
            <person name="Submissions S."/>
        </authorList>
    </citation>
    <scope>NUCLEOTIDE SEQUENCE [LARGE SCALE GENOMIC DNA]</scope>
    <source>
        <strain evidence="8">DSM 19858</strain>
    </source>
</reference>
<keyword evidence="7" id="KW-0675">Receptor</keyword>
<evidence type="ECO:0000313" key="8">
    <source>
        <dbReference type="Proteomes" id="UP000184543"/>
    </source>
</evidence>
<dbReference type="AlphaFoldDB" id="A0A1M6LBU4"/>
<dbReference type="Gene3D" id="2.40.170.20">
    <property type="entry name" value="TonB-dependent receptor, beta-barrel domain"/>
    <property type="match status" value="1"/>
</dbReference>
<dbReference type="SUPFAM" id="SSF49464">
    <property type="entry name" value="Carboxypeptidase regulatory domain-like"/>
    <property type="match status" value="1"/>
</dbReference>
<keyword evidence="2" id="KW-0472">Membrane</keyword>
<dbReference type="Gene3D" id="2.170.130.10">
    <property type="entry name" value="TonB-dependent receptor, plug domain"/>
    <property type="match status" value="1"/>
</dbReference>
<evidence type="ECO:0000313" key="7">
    <source>
        <dbReference type="EMBL" id="SHJ68622.1"/>
    </source>
</evidence>
<keyword evidence="8" id="KW-1185">Reference proteome</keyword>
<feature type="region of interest" description="Disordered" evidence="4">
    <location>
        <begin position="808"/>
        <end position="829"/>
    </location>
</feature>
<dbReference type="InterPro" id="IPR041700">
    <property type="entry name" value="OMP_b-brl_3"/>
</dbReference>
<name>A0A1M6LBU4_9FLAO</name>
<comment type="subcellular location">
    <subcellularLocation>
        <location evidence="1">Cell outer membrane</location>
    </subcellularLocation>
</comment>
<dbReference type="InterPro" id="IPR008969">
    <property type="entry name" value="CarboxyPept-like_regulatory"/>
</dbReference>
<dbReference type="InterPro" id="IPR037066">
    <property type="entry name" value="Plug_dom_sf"/>
</dbReference>
<dbReference type="Pfam" id="PF14905">
    <property type="entry name" value="OMP_b-brl_3"/>
    <property type="match status" value="1"/>
</dbReference>
<dbReference type="InterPro" id="IPR036942">
    <property type="entry name" value="Beta-barrel_TonB_sf"/>
</dbReference>
<dbReference type="EMBL" id="FQYU01000007">
    <property type="protein sequence ID" value="SHJ68622.1"/>
    <property type="molecule type" value="Genomic_DNA"/>
</dbReference>
<dbReference type="Gene3D" id="2.60.40.1120">
    <property type="entry name" value="Carboxypeptidase-like, regulatory domain"/>
    <property type="match status" value="1"/>
</dbReference>
<feature type="domain" description="Outer membrane protein beta-barrel" evidence="6">
    <location>
        <begin position="379"/>
        <end position="803"/>
    </location>
</feature>
<organism evidence="7 8">
    <name type="scientific">Pseudozobellia thermophila</name>
    <dbReference type="NCBI Taxonomy" id="192903"/>
    <lineage>
        <taxon>Bacteria</taxon>
        <taxon>Pseudomonadati</taxon>
        <taxon>Bacteroidota</taxon>
        <taxon>Flavobacteriia</taxon>
        <taxon>Flavobacteriales</taxon>
        <taxon>Flavobacteriaceae</taxon>
        <taxon>Pseudozobellia</taxon>
    </lineage>
</organism>
<protein>
    <submittedName>
        <fullName evidence="7">Outer membrane receptor proteins, mostly Fe transport</fullName>
    </submittedName>
</protein>
<dbReference type="RefSeq" id="WP_072994849.1">
    <property type="nucleotide sequence ID" value="NZ_FQYU01000007.1"/>
</dbReference>
<evidence type="ECO:0000256" key="4">
    <source>
        <dbReference type="SAM" id="MobiDB-lite"/>
    </source>
</evidence>
<dbReference type="Pfam" id="PF07715">
    <property type="entry name" value="Plug"/>
    <property type="match status" value="1"/>
</dbReference>